<dbReference type="VEuPathDB" id="PlasmoDB:PVBDA_0702020"/>
<feature type="compositionally biased region" description="Basic and acidic residues" evidence="2">
    <location>
        <begin position="682"/>
        <end position="700"/>
    </location>
</feature>
<protein>
    <submittedName>
        <fullName evidence="3">Uncharacterized protein</fullName>
    </submittedName>
</protein>
<evidence type="ECO:0000313" key="4">
    <source>
        <dbReference type="Proteomes" id="UP000515550"/>
    </source>
</evidence>
<name>A0A6V7S081_PLAVN</name>
<keyword evidence="1" id="KW-0175">Coiled coil</keyword>
<feature type="compositionally biased region" description="Polar residues" evidence="2">
    <location>
        <begin position="472"/>
        <end position="481"/>
    </location>
</feature>
<sequence length="700" mass="81071">MYETKSSLRYPSKQSLSYEKELSSTSLQIKKNRNEIIKNKVYCPIELKNVYKLLEDSDQLLKNKDLSLEELTEHKNKIAEFTELCENFKVNTNNQNKPELNKTYNSIEQNMQYLNKHIETAKKDSISLKKKLKKSTDPLFYSTLEQKYKQICLDIESKKNEIKFLKDIIRKNERLLDSNKKKPNKVALEKEYKNLLGQQSNLCSRLIQLQNGNKLYEENICKIDVQLEEIKKKMNELKIDRMKENENPLEDFTNLSKDVLEKKIFTLNTKRDELKKEKNNVINNLTTILTKLKKQISNLEIEKNNLLNEEKNNLDKYQILKRAINTKINKTENKIKIFKKKNIIEKREDNIESIKPEMIPQKGKQNNSNENVSENETNFIKNLLDQVNNSYNANESQMAFSKDEDGKKEKTKNNNNTSPSSSFNKKNKYFIPDFEEEILLKLQEKVNEKLGNNESDIDPNETHPEEEDFNDAYSNLGNANDVSSNGIDEILTEVDNVENVDVENKDQECNASDLLSKNSSLNDKIHNEYHDEEPNEAASSLPTSNNSDINKIDDEEIHQNIKEPEKEESINMENERNNISDESDVTMSLHPEPKAPSYISNVEDVENNVDVEELEQNDKTEVSIDTPGENSADSDNHQGVHENESPHEKVVEAEEDEEVEKVEEVDEADEADEAEEDGEADDTLKDKTAQECSQNDDHNL</sequence>
<feature type="coiled-coil region" evidence="1">
    <location>
        <begin position="104"/>
        <end position="175"/>
    </location>
</feature>
<feature type="region of interest" description="Disordered" evidence="2">
    <location>
        <begin position="531"/>
        <end position="700"/>
    </location>
</feature>
<feature type="compositionally biased region" description="Polar residues" evidence="2">
    <location>
        <begin position="537"/>
        <end position="549"/>
    </location>
</feature>
<feature type="compositionally biased region" description="Basic and acidic residues" evidence="2">
    <location>
        <begin position="634"/>
        <end position="652"/>
    </location>
</feature>
<feature type="region of interest" description="Disordered" evidence="2">
    <location>
        <begin position="498"/>
        <end position="517"/>
    </location>
</feature>
<feature type="region of interest" description="Disordered" evidence="2">
    <location>
        <begin position="398"/>
        <end position="426"/>
    </location>
</feature>
<accession>A0A6V7S081</accession>
<feature type="compositionally biased region" description="Low complexity" evidence="2">
    <location>
        <begin position="413"/>
        <end position="424"/>
    </location>
</feature>
<dbReference type="AlphaFoldDB" id="A0A6V7S081"/>
<dbReference type="Proteomes" id="UP000515550">
    <property type="component" value="Chromosome PVBDA_07"/>
</dbReference>
<reference evidence="3 4" key="1">
    <citation type="submission" date="2020-08" db="EMBL/GenBank/DDBJ databases">
        <authorList>
            <person name="Ramaprasad A."/>
        </authorList>
    </citation>
    <scope>NUCLEOTIDE SEQUENCE [LARGE SCALE GENOMIC DNA]</scope>
</reference>
<feature type="region of interest" description="Disordered" evidence="2">
    <location>
        <begin position="450"/>
        <end position="481"/>
    </location>
</feature>
<gene>
    <name evidence="3" type="ORF">PVBDA_0702020</name>
</gene>
<proteinExistence type="predicted"/>
<feature type="compositionally biased region" description="Basic and acidic residues" evidence="2">
    <location>
        <begin position="401"/>
        <end position="412"/>
    </location>
</feature>
<feature type="compositionally biased region" description="Acidic residues" evidence="2">
    <location>
        <begin position="603"/>
        <end position="615"/>
    </location>
</feature>
<feature type="compositionally biased region" description="Acidic residues" evidence="2">
    <location>
        <begin position="653"/>
        <end position="681"/>
    </location>
</feature>
<evidence type="ECO:0000256" key="1">
    <source>
        <dbReference type="SAM" id="Coils"/>
    </source>
</evidence>
<organism evidence="3 4">
    <name type="scientific">Plasmodium vinckei brucechwatti</name>
    <dbReference type="NCBI Taxonomy" id="119398"/>
    <lineage>
        <taxon>Eukaryota</taxon>
        <taxon>Sar</taxon>
        <taxon>Alveolata</taxon>
        <taxon>Apicomplexa</taxon>
        <taxon>Aconoidasida</taxon>
        <taxon>Haemosporida</taxon>
        <taxon>Plasmodiidae</taxon>
        <taxon>Plasmodium</taxon>
        <taxon>Plasmodium (Vinckeia)</taxon>
    </lineage>
</organism>
<feature type="coiled-coil region" evidence="1">
    <location>
        <begin position="227"/>
        <end position="341"/>
    </location>
</feature>
<feature type="compositionally biased region" description="Acidic residues" evidence="2">
    <location>
        <begin position="455"/>
        <end position="470"/>
    </location>
</feature>
<evidence type="ECO:0000313" key="3">
    <source>
        <dbReference type="EMBL" id="CAD2089218.1"/>
    </source>
</evidence>
<dbReference type="EMBL" id="LR865385">
    <property type="protein sequence ID" value="CAD2089218.1"/>
    <property type="molecule type" value="Genomic_DNA"/>
</dbReference>
<feature type="compositionally biased region" description="Basic and acidic residues" evidence="2">
    <location>
        <begin position="557"/>
        <end position="579"/>
    </location>
</feature>
<evidence type="ECO:0000256" key="2">
    <source>
        <dbReference type="SAM" id="MobiDB-lite"/>
    </source>
</evidence>